<dbReference type="Proteomes" id="UP000551878">
    <property type="component" value="Unassembled WGS sequence"/>
</dbReference>
<dbReference type="RefSeq" id="WP_184664790.1">
    <property type="nucleotide sequence ID" value="NZ_JACHHB010000012.1"/>
</dbReference>
<dbReference type="EMBL" id="JACHHB010000012">
    <property type="protein sequence ID" value="MBB5174365.1"/>
    <property type="molecule type" value="Genomic_DNA"/>
</dbReference>
<evidence type="ECO:0000256" key="1">
    <source>
        <dbReference type="SAM" id="Phobius"/>
    </source>
</evidence>
<comment type="caution">
    <text evidence="2">The sequence shown here is derived from an EMBL/GenBank/DDBJ whole genome shotgun (WGS) entry which is preliminary data.</text>
</comment>
<keyword evidence="1" id="KW-0812">Transmembrane</keyword>
<evidence type="ECO:0000313" key="2">
    <source>
        <dbReference type="EMBL" id="MBB5174365.1"/>
    </source>
</evidence>
<proteinExistence type="predicted"/>
<dbReference type="AlphaFoldDB" id="A0A840QSM0"/>
<organism evidence="2 3">
    <name type="scientific">Texcoconibacillus texcoconensis</name>
    <dbReference type="NCBI Taxonomy" id="1095777"/>
    <lineage>
        <taxon>Bacteria</taxon>
        <taxon>Bacillati</taxon>
        <taxon>Bacillota</taxon>
        <taxon>Bacilli</taxon>
        <taxon>Bacillales</taxon>
        <taxon>Bacillaceae</taxon>
        <taxon>Texcoconibacillus</taxon>
    </lineage>
</organism>
<keyword evidence="3" id="KW-1185">Reference proteome</keyword>
<evidence type="ECO:0000313" key="3">
    <source>
        <dbReference type="Proteomes" id="UP000551878"/>
    </source>
</evidence>
<keyword evidence="1" id="KW-1133">Transmembrane helix</keyword>
<name>A0A840QSM0_9BACI</name>
<reference evidence="2 3" key="1">
    <citation type="submission" date="2020-08" db="EMBL/GenBank/DDBJ databases">
        <title>Genomic Encyclopedia of Type Strains, Phase IV (KMG-IV): sequencing the most valuable type-strain genomes for metagenomic binning, comparative biology and taxonomic classification.</title>
        <authorList>
            <person name="Goeker M."/>
        </authorList>
    </citation>
    <scope>NUCLEOTIDE SEQUENCE [LARGE SCALE GENOMIC DNA]</scope>
    <source>
        <strain evidence="2 3">DSM 24696</strain>
    </source>
</reference>
<keyword evidence="1" id="KW-0472">Membrane</keyword>
<gene>
    <name evidence="2" type="ORF">HNQ41_002580</name>
</gene>
<protein>
    <submittedName>
        <fullName evidence="2">Uncharacterized protein</fullName>
    </submittedName>
</protein>
<accession>A0A840QSM0</accession>
<feature type="transmembrane region" description="Helical" evidence="1">
    <location>
        <begin position="77"/>
        <end position="95"/>
    </location>
</feature>
<sequence>MAQHVYDFCCKSYGKIVYLREHCGRVHCGRVVAVDPDYVWLEPIPCPGPGPGPGFGYGFAGGGYGAGGGFGSGGGTWFPVALAAVGGFALGSAFFW</sequence>